<dbReference type="InterPro" id="IPR049945">
    <property type="entry name" value="AAA_22"/>
</dbReference>
<proteinExistence type="predicted"/>
<keyword evidence="3" id="KW-1185">Reference proteome</keyword>
<feature type="domain" description="ORC1/DEAH AAA+ ATPase" evidence="1">
    <location>
        <begin position="69"/>
        <end position="224"/>
    </location>
</feature>
<sequence>MEAFPTSMTITASSARSLIRRRRQLAIMSIRGKIWSAFNDIRIFNDRLLDAHDIFDDLRQVTRESPQEPKRCATIFAPTHSGKSMCVKTYLETRVVDEAIKRGLFPKDMKRNEIASKQRIVIYITLEGVTTIKNLAEEILRALNVEAEGNTQQLLKLCYDHIVALGVELIIVDEVQHLRPTKQRSKYAEKNENDAGIANTLKVMLIRGVCPMVFIGVTEARTLLFGDDQLDGRVLEEISFDRLDYGVAAQREMFIEYLGMLGLKLKEHGLFEEESNLLDGDIPECLHVVSGGRVGYVSRIVEQAAVIAAKAGSPCVLRSHLEAAVDKWAIPRLIDYNPFPTGVRKAELK</sequence>
<dbReference type="EnsemblBacteria" id="BAC47564">
    <property type="protein sequence ID" value="BAC47564"/>
    <property type="gene ID" value="BAC47564"/>
</dbReference>
<dbReference type="SUPFAM" id="SSF52540">
    <property type="entry name" value="P-loop containing nucleoside triphosphate hydrolases"/>
    <property type="match status" value="1"/>
</dbReference>
<dbReference type="Pfam" id="PF13401">
    <property type="entry name" value="AAA_22"/>
    <property type="match status" value="1"/>
</dbReference>
<dbReference type="HOGENOM" id="CLU_844356_0_0_5"/>
<dbReference type="InterPro" id="IPR027417">
    <property type="entry name" value="P-loop_NTPase"/>
</dbReference>
<organism evidence="2 3">
    <name type="scientific">Bradyrhizobium diazoefficiens (strain JCM 10833 / BCRC 13528 / IAM 13628 / NBRC 14792 / USDA 110)</name>
    <dbReference type="NCBI Taxonomy" id="224911"/>
    <lineage>
        <taxon>Bacteria</taxon>
        <taxon>Pseudomonadati</taxon>
        <taxon>Pseudomonadota</taxon>
        <taxon>Alphaproteobacteria</taxon>
        <taxon>Hyphomicrobiales</taxon>
        <taxon>Nitrobacteraceae</taxon>
        <taxon>Bradyrhizobium</taxon>
    </lineage>
</organism>
<dbReference type="AlphaFoldDB" id="Q89SV1"/>
<evidence type="ECO:0000259" key="1">
    <source>
        <dbReference type="Pfam" id="PF13401"/>
    </source>
</evidence>
<dbReference type="OrthoDB" id="7349128at2"/>
<protein>
    <submittedName>
        <fullName evidence="2">Blr2299 protein</fullName>
    </submittedName>
</protein>
<evidence type="ECO:0000313" key="2">
    <source>
        <dbReference type="EMBL" id="BAC47564.1"/>
    </source>
</evidence>
<dbReference type="EMBL" id="BA000040">
    <property type="protein sequence ID" value="BAC47564.1"/>
    <property type="molecule type" value="Genomic_DNA"/>
</dbReference>
<dbReference type="Proteomes" id="UP000002526">
    <property type="component" value="Chromosome"/>
</dbReference>
<gene>
    <name evidence="2" type="ordered locus">blr2299</name>
</gene>
<accession>Q89SV1</accession>
<reference evidence="3" key="1">
    <citation type="journal article" date="2002" name="DNA Res.">
        <title>Complete genomic sequence of nitrogen-fixing symbiotic bacterium Bradyrhizobium japonicum USDA110.</title>
        <authorList>
            <person name="Kaneko T."/>
            <person name="Nakamura Y."/>
            <person name="Sato S."/>
            <person name="Minamisawa K."/>
            <person name="Uchiumi T."/>
            <person name="Sasamoto S."/>
            <person name="Watanabe A."/>
            <person name="Idesawa K."/>
            <person name="Iriguchi M."/>
            <person name="Kawashima K."/>
            <person name="Kohara M."/>
            <person name="Matsumoto M."/>
            <person name="Shimpo S."/>
            <person name="Tsuruoka H."/>
            <person name="Wada T."/>
            <person name="Yamada M."/>
            <person name="Tabata S."/>
        </authorList>
    </citation>
    <scope>NUCLEOTIDE SEQUENCE [LARGE SCALE GENOMIC DNA]</scope>
    <source>
        <strain evidence="3">JCM 10833 / BCRC 13528 / IAM 13628 / NBRC 14792 / USDA 110</strain>
    </source>
</reference>
<dbReference type="STRING" id="224911.AAV28_08370"/>
<name>Q89SV1_BRADU</name>
<dbReference type="GO" id="GO:0016887">
    <property type="term" value="F:ATP hydrolysis activity"/>
    <property type="evidence" value="ECO:0007669"/>
    <property type="project" value="InterPro"/>
</dbReference>
<dbReference type="KEGG" id="bja:blr2299"/>
<dbReference type="Gene3D" id="3.40.50.300">
    <property type="entry name" value="P-loop containing nucleotide triphosphate hydrolases"/>
    <property type="match status" value="1"/>
</dbReference>
<dbReference type="PATRIC" id="fig|224911.44.peg.1843"/>
<dbReference type="eggNOG" id="COG2842">
    <property type="taxonomic scope" value="Bacteria"/>
</dbReference>
<dbReference type="InParanoid" id="Q89SV1"/>
<evidence type="ECO:0000313" key="3">
    <source>
        <dbReference type="Proteomes" id="UP000002526"/>
    </source>
</evidence>